<evidence type="ECO:0000259" key="3">
    <source>
        <dbReference type="PROSITE" id="PS51671"/>
    </source>
</evidence>
<dbReference type="InterPro" id="IPR002912">
    <property type="entry name" value="ACT_dom"/>
</dbReference>
<evidence type="ECO:0000313" key="5">
    <source>
        <dbReference type="Proteomes" id="UP000674234"/>
    </source>
</evidence>
<proteinExistence type="predicted"/>
<dbReference type="EMBL" id="JAFCNB010000015">
    <property type="protein sequence ID" value="MBP2706869.1"/>
    <property type="molecule type" value="Genomic_DNA"/>
</dbReference>
<accession>A0A940WTS8</accession>
<keyword evidence="5" id="KW-1185">Reference proteome</keyword>
<dbReference type="SUPFAM" id="SSF55021">
    <property type="entry name" value="ACT-like"/>
    <property type="match status" value="1"/>
</dbReference>
<reference evidence="4" key="1">
    <citation type="submission" date="2021-02" db="EMBL/GenBank/DDBJ databases">
        <title>Draft genome sequence of Microbispora sp. RL4-1S isolated from rice leaves in Thailand.</title>
        <authorList>
            <person name="Muangham S."/>
            <person name="Duangmal K."/>
        </authorList>
    </citation>
    <scope>NUCLEOTIDE SEQUENCE</scope>
    <source>
        <strain evidence="4">RL4-1S</strain>
    </source>
</reference>
<dbReference type="Proteomes" id="UP000674234">
    <property type="component" value="Unassembled WGS sequence"/>
</dbReference>
<dbReference type="AlphaFoldDB" id="A0A940WTS8"/>
<keyword evidence="2" id="KW-0812">Transmembrane</keyword>
<gene>
    <name evidence="4" type="ORF">JOL79_23970</name>
</gene>
<evidence type="ECO:0000256" key="1">
    <source>
        <dbReference type="SAM" id="MobiDB-lite"/>
    </source>
</evidence>
<evidence type="ECO:0000256" key="2">
    <source>
        <dbReference type="SAM" id="Phobius"/>
    </source>
</evidence>
<dbReference type="PROSITE" id="PS51671">
    <property type="entry name" value="ACT"/>
    <property type="match status" value="1"/>
</dbReference>
<evidence type="ECO:0000313" key="4">
    <source>
        <dbReference type="EMBL" id="MBP2706869.1"/>
    </source>
</evidence>
<comment type="caution">
    <text evidence="4">The sequence shown here is derived from an EMBL/GenBank/DDBJ whole genome shotgun (WGS) entry which is preliminary data.</text>
</comment>
<sequence>MHGRVSQAGHTRTWAREIAELAALFVAVGLAHVLTTLLGHRDPGPVVLIGVGSALIAGSALHRKLSASGGVRARLRRGRGRAEVMILWRVRARVAERPGALAALSGAFAALRCSILSLQIAPAGSDTLAQGACEALDEFVIEAPARLTWHDLRNAVERAGGADAVIVPAQVKDLIDPGIQALLLADRVRDDPGELLPAMRELLRTSDVRWNDPAGTGPHGEAGDEEDTALRLPVDGVGTLLARRPELPFSPTEAARATALAAAGRRRRAAGDLPRQGT</sequence>
<feature type="transmembrane region" description="Helical" evidence="2">
    <location>
        <begin position="21"/>
        <end position="39"/>
    </location>
</feature>
<feature type="region of interest" description="Disordered" evidence="1">
    <location>
        <begin position="243"/>
        <end position="278"/>
    </location>
</feature>
<dbReference type="RefSeq" id="WP_210158154.1">
    <property type="nucleotide sequence ID" value="NZ_JAFCNB010000015.1"/>
</dbReference>
<organism evidence="4 5">
    <name type="scientific">Microbispora oryzae</name>
    <dbReference type="NCBI Taxonomy" id="2806554"/>
    <lineage>
        <taxon>Bacteria</taxon>
        <taxon>Bacillati</taxon>
        <taxon>Actinomycetota</taxon>
        <taxon>Actinomycetes</taxon>
        <taxon>Streptosporangiales</taxon>
        <taxon>Streptosporangiaceae</taxon>
        <taxon>Microbispora</taxon>
    </lineage>
</organism>
<keyword evidence="2" id="KW-1133">Transmembrane helix</keyword>
<dbReference type="InterPro" id="IPR045865">
    <property type="entry name" value="ACT-like_dom_sf"/>
</dbReference>
<dbReference type="CDD" id="cd02116">
    <property type="entry name" value="ACT"/>
    <property type="match status" value="1"/>
</dbReference>
<name>A0A940WTS8_9ACTN</name>
<feature type="compositionally biased region" description="Low complexity" evidence="1">
    <location>
        <begin position="254"/>
        <end position="263"/>
    </location>
</feature>
<feature type="domain" description="ACT" evidence="3">
    <location>
        <begin position="89"/>
        <end position="173"/>
    </location>
</feature>
<protein>
    <recommendedName>
        <fullName evidence="3">ACT domain-containing protein</fullName>
    </recommendedName>
</protein>
<keyword evidence="2" id="KW-0472">Membrane</keyword>